<organism evidence="2 3">
    <name type="scientific">Rhododendron williamsianum</name>
    <dbReference type="NCBI Taxonomy" id="262921"/>
    <lineage>
        <taxon>Eukaryota</taxon>
        <taxon>Viridiplantae</taxon>
        <taxon>Streptophyta</taxon>
        <taxon>Embryophyta</taxon>
        <taxon>Tracheophyta</taxon>
        <taxon>Spermatophyta</taxon>
        <taxon>Magnoliopsida</taxon>
        <taxon>eudicotyledons</taxon>
        <taxon>Gunneridae</taxon>
        <taxon>Pentapetalae</taxon>
        <taxon>asterids</taxon>
        <taxon>Ericales</taxon>
        <taxon>Ericaceae</taxon>
        <taxon>Ericoideae</taxon>
        <taxon>Rhodoreae</taxon>
        <taxon>Rhododendron</taxon>
    </lineage>
</organism>
<dbReference type="InterPro" id="IPR051195">
    <property type="entry name" value="Fungal_stress_NST1"/>
</dbReference>
<comment type="caution">
    <text evidence="2">The sequence shown here is derived from an EMBL/GenBank/DDBJ whole genome shotgun (WGS) entry which is preliminary data.</text>
</comment>
<dbReference type="Proteomes" id="UP000428333">
    <property type="component" value="Linkage Group LG01"/>
</dbReference>
<feature type="region of interest" description="Disordered" evidence="1">
    <location>
        <begin position="135"/>
        <end position="251"/>
    </location>
</feature>
<evidence type="ECO:0000313" key="3">
    <source>
        <dbReference type="Proteomes" id="UP000428333"/>
    </source>
</evidence>
<feature type="compositionally biased region" description="Low complexity" evidence="1">
    <location>
        <begin position="135"/>
        <end position="146"/>
    </location>
</feature>
<keyword evidence="3" id="KW-1185">Reference proteome</keyword>
<dbReference type="OrthoDB" id="1931055at2759"/>
<feature type="region of interest" description="Disordered" evidence="1">
    <location>
        <begin position="455"/>
        <end position="502"/>
    </location>
</feature>
<evidence type="ECO:0008006" key="4">
    <source>
        <dbReference type="Google" id="ProtNLM"/>
    </source>
</evidence>
<evidence type="ECO:0000313" key="2">
    <source>
        <dbReference type="EMBL" id="KAE9466856.1"/>
    </source>
</evidence>
<dbReference type="EMBL" id="QEFC01000074">
    <property type="protein sequence ID" value="KAE9466856.1"/>
    <property type="molecule type" value="Genomic_DNA"/>
</dbReference>
<protein>
    <recommendedName>
        <fullName evidence="4">BAT2 N-terminal domain-containing protein</fullName>
    </recommendedName>
</protein>
<proteinExistence type="predicted"/>
<feature type="region of interest" description="Disordered" evidence="1">
    <location>
        <begin position="287"/>
        <end position="373"/>
    </location>
</feature>
<feature type="compositionally biased region" description="Basic and acidic residues" evidence="1">
    <location>
        <begin position="287"/>
        <end position="314"/>
    </location>
</feature>
<dbReference type="AlphaFoldDB" id="A0A6A4M0P0"/>
<feature type="region of interest" description="Disordered" evidence="1">
    <location>
        <begin position="1"/>
        <end position="67"/>
    </location>
</feature>
<evidence type="ECO:0000256" key="1">
    <source>
        <dbReference type="SAM" id="MobiDB-lite"/>
    </source>
</evidence>
<sequence length="502" mass="55584">MVVLSRPRPAQKPGPKLSVPPPLNLPSLRKEHERFDSSGPGSSAGGGGGSGTGPRPNSSGLGWTKPGTVALQEKEGNVTQAVVDGIVNQTASVTKLSTGYVPPSARLGAVVVPHSVLAPLAEKTSVLRGEDFPSLKAALPSSSSGGVQKQKDGLHHKQKHFTGEESSAEQTNSSSNALVHMRPHGQSLHDTIANGSNESGGESHGLGGSQMEKQQARKQEYFPGPLPLVMLNPRSDWADDERDTGRGFADRVRDHGFSKNEAYWDREFELPRNSVLPHKPVHSLFERRGKLEDDSGKGPAFGRRDMGHGNEGRHQWNHMAESSISHRIERSTQERYVSEQSNRYRGGVPQDGAASKSSFPSGGKRVPMNDPKLNFGREKHAFLKSERNYVDEPFAKDFGTTSFDEHDPFSGGIVGVIKRKKDVVKHSDFHDPVRESFEAELERVQKMQEQERQRIIEEQERAMEQARREEEERQRLIRERKNEGGGLRKKPEKLLGGRNRRR</sequence>
<dbReference type="PANTHER" id="PTHR31780:SF10">
    <property type="entry name" value="LD36051P"/>
    <property type="match status" value="1"/>
</dbReference>
<name>A0A6A4M0P0_9ERIC</name>
<feature type="compositionally biased region" description="Polar residues" evidence="1">
    <location>
        <begin position="164"/>
        <end position="177"/>
    </location>
</feature>
<dbReference type="PANTHER" id="PTHR31780">
    <property type="entry name" value="STRESS RESPONSE PROTEIN NST1-RELATED"/>
    <property type="match status" value="1"/>
</dbReference>
<feature type="compositionally biased region" description="Basic and acidic residues" evidence="1">
    <location>
        <begin position="324"/>
        <end position="337"/>
    </location>
</feature>
<feature type="compositionally biased region" description="Gly residues" evidence="1">
    <location>
        <begin position="42"/>
        <end position="52"/>
    </location>
</feature>
<feature type="compositionally biased region" description="Basic and acidic residues" evidence="1">
    <location>
        <begin position="455"/>
        <end position="483"/>
    </location>
</feature>
<feature type="non-terminal residue" evidence="2">
    <location>
        <position position="1"/>
    </location>
</feature>
<gene>
    <name evidence="2" type="ORF">C3L33_01238</name>
</gene>
<reference evidence="2 3" key="1">
    <citation type="journal article" date="2019" name="Genome Biol. Evol.">
        <title>The Rhododendron genome and chromosomal organization provide insight into shared whole-genome duplications across the heath family (Ericaceae).</title>
        <authorList>
            <person name="Soza V.L."/>
            <person name="Lindsley D."/>
            <person name="Waalkes A."/>
            <person name="Ramage E."/>
            <person name="Patwardhan R.P."/>
            <person name="Burton J.N."/>
            <person name="Adey A."/>
            <person name="Kumar A."/>
            <person name="Qiu R."/>
            <person name="Shendure J."/>
            <person name="Hall B."/>
        </authorList>
    </citation>
    <scope>NUCLEOTIDE SEQUENCE [LARGE SCALE GENOMIC DNA]</scope>
    <source>
        <strain evidence="2">RSF 1966-606</strain>
    </source>
</reference>
<accession>A0A6A4M0P0</accession>